<evidence type="ECO:0000313" key="1">
    <source>
        <dbReference type="EMBL" id="HFG21933.1"/>
    </source>
</evidence>
<proteinExistence type="predicted"/>
<sequence length="101" mass="11506">MMGLVLASGSAEERKAMQNEVEKLEWFEIQLRIKTIEVMLGPKYREAMAVTLGTLYDEQKIVAMAKRLGVSPEGLLERLEKMRLELGIEQEITKGVLKLKK</sequence>
<comment type="caution">
    <text evidence="1">The sequence shown here is derived from an EMBL/GenBank/DDBJ whole genome shotgun (WGS) entry which is preliminary data.</text>
</comment>
<dbReference type="AlphaFoldDB" id="A0A7C3DVU3"/>
<gene>
    <name evidence="1" type="ORF">ENS82_14695</name>
</gene>
<accession>A0A7C3DVU3</accession>
<name>A0A7C3DVU3_MEIRU</name>
<reference evidence="1" key="1">
    <citation type="journal article" date="2020" name="mSystems">
        <title>Genome- and Community-Level Interaction Insights into Carbon Utilization and Element Cycling Functions of Hydrothermarchaeota in Hydrothermal Sediment.</title>
        <authorList>
            <person name="Zhou Z."/>
            <person name="Liu Y."/>
            <person name="Xu W."/>
            <person name="Pan J."/>
            <person name="Luo Z.H."/>
            <person name="Li M."/>
        </authorList>
    </citation>
    <scope>NUCLEOTIDE SEQUENCE [LARGE SCALE GENOMIC DNA]</scope>
    <source>
        <strain evidence="1">SpSt-524</strain>
    </source>
</reference>
<organism evidence="1">
    <name type="scientific">Meiothermus ruber</name>
    <dbReference type="NCBI Taxonomy" id="277"/>
    <lineage>
        <taxon>Bacteria</taxon>
        <taxon>Thermotogati</taxon>
        <taxon>Deinococcota</taxon>
        <taxon>Deinococci</taxon>
        <taxon>Thermales</taxon>
        <taxon>Thermaceae</taxon>
        <taxon>Meiothermus</taxon>
    </lineage>
</organism>
<dbReference type="EMBL" id="DSWI01000036">
    <property type="protein sequence ID" value="HFG21933.1"/>
    <property type="molecule type" value="Genomic_DNA"/>
</dbReference>
<protein>
    <submittedName>
        <fullName evidence="1">Uncharacterized protein</fullName>
    </submittedName>
</protein>